<proteinExistence type="predicted"/>
<gene>
    <name evidence="1" type="ORF">GTOL_10824</name>
</gene>
<keyword evidence="2" id="KW-1185">Reference proteome</keyword>
<organism evidence="1 2">
    <name type="scientific">Georgfuchsia toluolica</name>
    <dbReference type="NCBI Taxonomy" id="424218"/>
    <lineage>
        <taxon>Bacteria</taxon>
        <taxon>Pseudomonadati</taxon>
        <taxon>Pseudomonadota</taxon>
        <taxon>Betaproteobacteria</taxon>
        <taxon>Nitrosomonadales</taxon>
        <taxon>Sterolibacteriaceae</taxon>
        <taxon>Georgfuchsia</taxon>
    </lineage>
</organism>
<dbReference type="EMBL" id="CAJQUM010000001">
    <property type="protein sequence ID" value="CAG4882942.1"/>
    <property type="molecule type" value="Genomic_DNA"/>
</dbReference>
<reference evidence="1" key="1">
    <citation type="submission" date="2021-04" db="EMBL/GenBank/DDBJ databases">
        <authorList>
            <person name="Hornung B."/>
        </authorList>
    </citation>
    <scope>NUCLEOTIDE SEQUENCE</scope>
    <source>
        <strain evidence="1">G5G6</strain>
    </source>
</reference>
<evidence type="ECO:0000313" key="1">
    <source>
        <dbReference type="EMBL" id="CAG4882942.1"/>
    </source>
</evidence>
<evidence type="ECO:0000313" key="2">
    <source>
        <dbReference type="Proteomes" id="UP000742786"/>
    </source>
</evidence>
<dbReference type="RefSeq" id="WP_220634958.1">
    <property type="nucleotide sequence ID" value="NZ_CAJQUM010000001.1"/>
</dbReference>
<protein>
    <submittedName>
        <fullName evidence="1">Uncharacterized protein</fullName>
    </submittedName>
</protein>
<sequence>MSRLWHERIIIGLSPHRLSALWVEGLLRPRLLDRHTVPLKEQNTAEWDKGLAALENLLAEPAWREHDITIVLSGHYVRHAIFPVARGLTEAARQALAEVVFRDIFGDLARDWELRVSPAPGGMQTLASGVPRSLLAALRTVCESRGRLYSIQPGFMSIFNRVRQQIGKSVGCLTMVESGRITLAFIENGQWMYVDSRAGDGNMLPQMLLEEGALNARQPGGILWLCDLTEAARLPAGSFWSHKKIEPPGLPGFDDISSLAIWGLV</sequence>
<dbReference type="AlphaFoldDB" id="A0A916J2H0"/>
<comment type="caution">
    <text evidence="1">The sequence shown here is derived from an EMBL/GenBank/DDBJ whole genome shotgun (WGS) entry which is preliminary data.</text>
</comment>
<accession>A0A916J2H0</accession>
<dbReference type="Proteomes" id="UP000742786">
    <property type="component" value="Unassembled WGS sequence"/>
</dbReference>
<name>A0A916J2H0_9PROT</name>